<accession>A0A438DBQ0</accession>
<reference evidence="2 3" key="1">
    <citation type="journal article" date="2018" name="PLoS Genet.">
        <title>Population sequencing reveals clonal diversity and ancestral inbreeding in the grapevine cultivar Chardonnay.</title>
        <authorList>
            <person name="Roach M.J."/>
            <person name="Johnson D.L."/>
            <person name="Bohlmann J."/>
            <person name="van Vuuren H.J."/>
            <person name="Jones S.J."/>
            <person name="Pretorius I.S."/>
            <person name="Schmidt S.A."/>
            <person name="Borneman A.R."/>
        </authorList>
    </citation>
    <scope>NUCLEOTIDE SEQUENCE [LARGE SCALE GENOMIC DNA]</scope>
    <source>
        <strain evidence="3">cv. Chardonnay</strain>
        <tissue evidence="2">Leaf</tissue>
    </source>
</reference>
<protein>
    <submittedName>
        <fullName evidence="2">Uncharacterized protein</fullName>
    </submittedName>
</protein>
<comment type="caution">
    <text evidence="2">The sequence shown here is derived from an EMBL/GenBank/DDBJ whole genome shotgun (WGS) entry which is preliminary data.</text>
</comment>
<sequence>MGSNFGGERKNSETTAVRGAINGEKVVTCLERKRSSTQGLGDGGGALSEVAGMARKPKNREKMEMQGSGRTSGGLEGQDGAGRAWRGVGSGRKVSHAPARGSASGVSEYVVVSRKISPEKVAGVVEIPTAMRLSGVVREENEGTGVKHGHWNGFAGIDYTAKLKKKIRNIPKHFWGDAVLNLLIAAYLINRMPSKGENLKNSLETTHNDKTMEIQVYTRRPWNKSRIVETYKAFTSHITLKSILKNVEKALANPKWKKTIDEVTKALKKNGRLGILWIYPKKALSDMQMKIIHKEADYAYYVDDNIITETGMLECKPTKNPIDLSHKFSAVTNGAPMDKERYLLLNEKGEKVEEQLGVVLANTVE</sequence>
<gene>
    <name evidence="2" type="ORF">CK203_088063</name>
</gene>
<organism evidence="2 3">
    <name type="scientific">Vitis vinifera</name>
    <name type="common">Grape</name>
    <dbReference type="NCBI Taxonomy" id="29760"/>
    <lineage>
        <taxon>Eukaryota</taxon>
        <taxon>Viridiplantae</taxon>
        <taxon>Streptophyta</taxon>
        <taxon>Embryophyta</taxon>
        <taxon>Tracheophyta</taxon>
        <taxon>Spermatophyta</taxon>
        <taxon>Magnoliopsida</taxon>
        <taxon>eudicotyledons</taxon>
        <taxon>Gunneridae</taxon>
        <taxon>Pentapetalae</taxon>
        <taxon>rosids</taxon>
        <taxon>Vitales</taxon>
        <taxon>Vitaceae</taxon>
        <taxon>Viteae</taxon>
        <taxon>Vitis</taxon>
    </lineage>
</organism>
<feature type="region of interest" description="Disordered" evidence="1">
    <location>
        <begin position="32"/>
        <end position="100"/>
    </location>
</feature>
<evidence type="ECO:0000256" key="1">
    <source>
        <dbReference type="SAM" id="MobiDB-lite"/>
    </source>
</evidence>
<dbReference type="AlphaFoldDB" id="A0A438DBQ0"/>
<feature type="compositionally biased region" description="Gly residues" evidence="1">
    <location>
        <begin position="70"/>
        <end position="80"/>
    </location>
</feature>
<name>A0A438DBQ0_VITVI</name>
<dbReference type="Proteomes" id="UP000288805">
    <property type="component" value="Unassembled WGS sequence"/>
</dbReference>
<dbReference type="EMBL" id="QGNW01001702">
    <property type="protein sequence ID" value="RVW32887.1"/>
    <property type="molecule type" value="Genomic_DNA"/>
</dbReference>
<proteinExistence type="predicted"/>
<evidence type="ECO:0000313" key="2">
    <source>
        <dbReference type="EMBL" id="RVW32887.1"/>
    </source>
</evidence>
<evidence type="ECO:0000313" key="3">
    <source>
        <dbReference type="Proteomes" id="UP000288805"/>
    </source>
</evidence>